<evidence type="ECO:0000256" key="2">
    <source>
        <dbReference type="SAM" id="SignalP"/>
    </source>
</evidence>
<sequence length="1226" mass="130418">MRPPATSLALWASLMPLCLGINISPTAMGGLALARVLFGDSRDVFSSSSGYSGDPSAIRSFTDGPFGMGSGIIMSTGSLTSGSLAPGGTCPSSYTTDLYDAYTTTYCGPDSYNGASFLLNVLPTKATTLLIDMVIASCDVISGDKVMVFVNGVNVAKDETGTPLDSSSKYLSEPWGIPSPNGDTVFAMSSPPLRFSIPLPKTYVELKIAVCDRHDGYGDTAVMIKARPCTNCDQTFKVDYDTTSIVSTTTYEATSVVTQAASGTVRGTISYLTYVTASATSTTLLSSTTSTESTFAATSTSPAMSTSGDATSSVSEISTLTDTATSSDFTPSSNSQFEVVCNSYATGGNNIGPSHEVTGLAPCIDLCSTTSNCKVALFDRSQYLCYLLDGTDGPAANNLYDMATLLSSTSSTAMSSATFSTTTTSTISAPTPCNQLENPSYINGVKLSLLCGKQATGGNQIDYSNQLHSLTECMTLCADTLACRAVTFNNVGNECTLYDGVNNFMSDFNMDMAVVASRPATSSTTEAPTAFSTTTSLSTTSTTAPSGPRSCSQMAGSTYTGPKENKFTLSCDTSSTGESIYRRDEEDSMQGCLDRCDNDSRIHLRVYSINTRHNLFSVDINRVPRNYIIIVIIRTHVRDYVSGYTGVAIIYDYISCNLTSRYLITNKIVTIYIIIVIIRCSIRDSIEPCIGVYARVYITFNCVSYNLTSSYLIINNIYTPYITRSFIILVVRSCFGVCTEYQIGIYISWRVIFSRVYYRTSTTTASATAIETTATASSLSNTSQVSPEIQSTSDASALPSTSSTPPARNIPALGEYTFTGCLRSLQGFPSFTEVATDPDMTTRKCVDLAFGSDYIGVYKESCYKADLLSDTEFISDARCDLRCPGDPTLFCGGIIRGGQSLLHPSGFSITKTTSQTRLPTSFPTPTAIHTAYSTLIVDHVYTKTQFAETVTTVTYTTINPSNPTALITTCVPITLLYSPCGCEHQVYPSVDMATVACTQGEDIVTLTVPKAAYETGRASDTHPIVQYPSGWAGGNSNPVVQPTEGPQGGSQHGSKNVPPETPTRATGSRDDSHPSYKVHQPATTTSATGSNGDTQPAQGNTRPSVPAQGSPESNSNTPMNPSQPSSPKSLTTETSTISTPQLDTSAIPSQSSPLHQDQVPSEPADAPYATPMVVSEARGYSLPSWIAITAIVGMDLLFPENYEMPLTFESVAPSTNAFKAKPDTLA</sequence>
<feature type="region of interest" description="Disordered" evidence="1">
    <location>
        <begin position="1019"/>
        <end position="1167"/>
    </location>
</feature>
<organism evidence="4 5">
    <name type="scientific">Fusarium oxysporum f. sp. cubense</name>
    <dbReference type="NCBI Taxonomy" id="61366"/>
    <lineage>
        <taxon>Eukaryota</taxon>
        <taxon>Fungi</taxon>
        <taxon>Dikarya</taxon>
        <taxon>Ascomycota</taxon>
        <taxon>Pezizomycotina</taxon>
        <taxon>Sordariomycetes</taxon>
        <taxon>Hypocreomycetidae</taxon>
        <taxon>Hypocreales</taxon>
        <taxon>Nectriaceae</taxon>
        <taxon>Fusarium</taxon>
        <taxon>Fusarium oxysporum species complex</taxon>
    </lineage>
</organism>
<evidence type="ECO:0000313" key="5">
    <source>
        <dbReference type="Proteomes" id="UP000321331"/>
    </source>
</evidence>
<accession>A0A5C6SR24</accession>
<dbReference type="EMBL" id="VMNF01000009">
    <property type="protein sequence ID" value="TXC00926.1"/>
    <property type="molecule type" value="Genomic_DNA"/>
</dbReference>
<dbReference type="Proteomes" id="UP000321331">
    <property type="component" value="Unassembled WGS sequence"/>
</dbReference>
<dbReference type="InterPro" id="IPR002889">
    <property type="entry name" value="WSC_carb-bd"/>
</dbReference>
<dbReference type="Pfam" id="PF00024">
    <property type="entry name" value="PAN_1"/>
    <property type="match status" value="1"/>
</dbReference>
<name>A0A5C6SR24_FUSOC</name>
<protein>
    <recommendedName>
        <fullName evidence="3">Apple domain-containing protein</fullName>
    </recommendedName>
</protein>
<gene>
    <name evidence="4" type="ORF">FocTR4_00007926</name>
</gene>
<feature type="compositionally biased region" description="Polar residues" evidence="1">
    <location>
        <begin position="1081"/>
        <end position="1103"/>
    </location>
</feature>
<dbReference type="Gene3D" id="3.50.4.10">
    <property type="entry name" value="Hepatocyte Growth Factor"/>
    <property type="match status" value="1"/>
</dbReference>
<evidence type="ECO:0000259" key="3">
    <source>
        <dbReference type="PROSITE" id="PS50948"/>
    </source>
</evidence>
<feature type="signal peptide" evidence="2">
    <location>
        <begin position="1"/>
        <end position="20"/>
    </location>
</feature>
<dbReference type="InterPro" id="IPR003609">
    <property type="entry name" value="Pan_app"/>
</dbReference>
<evidence type="ECO:0000256" key="1">
    <source>
        <dbReference type="SAM" id="MobiDB-lite"/>
    </source>
</evidence>
<comment type="caution">
    <text evidence="4">The sequence shown here is derived from an EMBL/GenBank/DDBJ whole genome shotgun (WGS) entry which is preliminary data.</text>
</comment>
<feature type="region of interest" description="Disordered" evidence="1">
    <location>
        <begin position="520"/>
        <end position="555"/>
    </location>
</feature>
<reference evidence="4 5" key="1">
    <citation type="submission" date="2019-07" db="EMBL/GenBank/DDBJ databases">
        <title>The First High-Quality Draft Genome Sequence of the Causal Agent of the Current Panama Disease Epidemic.</title>
        <authorList>
            <person name="Warmington R.J."/>
            <person name="Kay W."/>
            <person name="Jeffries A."/>
            <person name="Bebber D."/>
            <person name="Moore K."/>
            <person name="Studholme D.J."/>
        </authorList>
    </citation>
    <scope>NUCLEOTIDE SEQUENCE [LARGE SCALE GENOMIC DNA]</scope>
    <source>
        <strain evidence="4 5">TR4</strain>
    </source>
</reference>
<dbReference type="SUPFAM" id="SSF57414">
    <property type="entry name" value="Hairpin loop containing domain-like"/>
    <property type="match status" value="1"/>
</dbReference>
<proteinExistence type="predicted"/>
<feature type="compositionally biased region" description="Low complexity" evidence="1">
    <location>
        <begin position="520"/>
        <end position="550"/>
    </location>
</feature>
<feature type="chain" id="PRO_5022793192" description="Apple domain-containing protein" evidence="2">
    <location>
        <begin position="21"/>
        <end position="1226"/>
    </location>
</feature>
<dbReference type="PROSITE" id="PS50948">
    <property type="entry name" value="PAN"/>
    <property type="match status" value="1"/>
</dbReference>
<evidence type="ECO:0000313" key="4">
    <source>
        <dbReference type="EMBL" id="TXC00926.1"/>
    </source>
</evidence>
<dbReference type="Pfam" id="PF01822">
    <property type="entry name" value="WSC"/>
    <property type="match status" value="1"/>
</dbReference>
<dbReference type="AlphaFoldDB" id="A0A5C6SR24"/>
<keyword evidence="2" id="KW-0732">Signal</keyword>
<feature type="domain" description="Apple" evidence="3">
    <location>
        <begin position="433"/>
        <end position="521"/>
    </location>
</feature>
<feature type="compositionally biased region" description="Polar residues" evidence="1">
    <location>
        <begin position="1110"/>
        <end position="1159"/>
    </location>
</feature>